<dbReference type="EMBL" id="BAAANO010000008">
    <property type="protein sequence ID" value="GAA2002098.1"/>
    <property type="molecule type" value="Genomic_DNA"/>
</dbReference>
<protein>
    <submittedName>
        <fullName evidence="3">DUF853 family protein</fullName>
    </submittedName>
</protein>
<proteinExistence type="predicted"/>
<evidence type="ECO:0000313" key="3">
    <source>
        <dbReference type="EMBL" id="GAA2002098.1"/>
    </source>
</evidence>
<gene>
    <name evidence="3" type="ORF">GCM10009755_08290</name>
</gene>
<feature type="region of interest" description="Disordered" evidence="1">
    <location>
        <begin position="451"/>
        <end position="509"/>
    </location>
</feature>
<dbReference type="CDD" id="cd01127">
    <property type="entry name" value="TrwB_TraG_TraD_VirD4"/>
    <property type="match status" value="1"/>
</dbReference>
<dbReference type="SUPFAM" id="SSF52540">
    <property type="entry name" value="P-loop containing nucleoside triphosphate hydrolases"/>
    <property type="match status" value="1"/>
</dbReference>
<dbReference type="InterPro" id="IPR003593">
    <property type="entry name" value="AAA+_ATPase"/>
</dbReference>
<evidence type="ECO:0000313" key="4">
    <source>
        <dbReference type="Proteomes" id="UP001500755"/>
    </source>
</evidence>
<keyword evidence="4" id="KW-1185">Reference proteome</keyword>
<dbReference type="Pfam" id="PF05872">
    <property type="entry name" value="HerA_C"/>
    <property type="match status" value="1"/>
</dbReference>
<organism evidence="3 4">
    <name type="scientific">Brevibacterium samyangense</name>
    <dbReference type="NCBI Taxonomy" id="366888"/>
    <lineage>
        <taxon>Bacteria</taxon>
        <taxon>Bacillati</taxon>
        <taxon>Actinomycetota</taxon>
        <taxon>Actinomycetes</taxon>
        <taxon>Micrococcales</taxon>
        <taxon>Brevibacteriaceae</taxon>
        <taxon>Brevibacterium</taxon>
    </lineage>
</organism>
<dbReference type="PANTHER" id="PTHR30121">
    <property type="entry name" value="UNCHARACTERIZED PROTEIN YJGR-RELATED"/>
    <property type="match status" value="1"/>
</dbReference>
<dbReference type="Gene3D" id="3.40.50.300">
    <property type="entry name" value="P-loop containing nucleotide triphosphate hydrolases"/>
    <property type="match status" value="2"/>
</dbReference>
<reference evidence="4" key="1">
    <citation type="journal article" date="2019" name="Int. J. Syst. Evol. Microbiol.">
        <title>The Global Catalogue of Microorganisms (GCM) 10K type strain sequencing project: providing services to taxonomists for standard genome sequencing and annotation.</title>
        <authorList>
            <consortium name="The Broad Institute Genomics Platform"/>
            <consortium name="The Broad Institute Genome Sequencing Center for Infectious Disease"/>
            <person name="Wu L."/>
            <person name="Ma J."/>
        </authorList>
    </citation>
    <scope>NUCLEOTIDE SEQUENCE [LARGE SCALE GENOMIC DNA]</scope>
    <source>
        <strain evidence="4">JCM 14546</strain>
    </source>
</reference>
<dbReference type="PANTHER" id="PTHR30121:SF6">
    <property type="entry name" value="SLR6007 PROTEIN"/>
    <property type="match status" value="1"/>
</dbReference>
<feature type="domain" description="AAA+ ATPase" evidence="2">
    <location>
        <begin position="44"/>
        <end position="352"/>
    </location>
</feature>
<accession>A0ABP5EP65</accession>
<sequence>MSEALEAIRTGYSFPAGTAIVLGSAIEADAPVPEVPVALPLAMLNRHGLVAGATGTGKTVTLQVLAQALSNAGVPVFAADMKGDLSGMATAGEPSEKLLARTEANGQAWEAKASPVEFYALGGEGTGIPLRATVTSFGPLLLSKVLDLNETQESVLGLLFHYADSAGLALLDLADLRAVLTFLDSDEGKEDLRAIGGVSSASVGVILRKIANLEAQGADVFFGEPEFDIADLLRTAEDGRGIVSMLELPAVQDRPALFSTFLMWLLAELFENLPEVGDPEKPKLVFFFDEAHLLFDGASKAFLDSVAQTVRLIRSKGVGIFFVTQSPSDVPDEVLAQLGARIQHQLRAHTPKDAKALRATVQTFPTSPYDLEELISTLGTGEAIVTVIDPDGSPTPVAPTRVYAPTSTMGPTDAAAMEAAVKESDRWAVYGEPIDRESAREILTARLERASEDAAASAETENAEAPADSANRVPLPESAGRSEAPTGSRGRSRGRKERSVIEQVVTSSAFKQFTRTAAREIARGIFGTGRRRR</sequence>
<comment type="caution">
    <text evidence="3">The sequence shown here is derived from an EMBL/GenBank/DDBJ whole genome shotgun (WGS) entry which is preliminary data.</text>
</comment>
<dbReference type="InterPro" id="IPR033186">
    <property type="entry name" value="HerA_C"/>
</dbReference>
<dbReference type="InterPro" id="IPR051162">
    <property type="entry name" value="T4SS_component"/>
</dbReference>
<dbReference type="Proteomes" id="UP001500755">
    <property type="component" value="Unassembled WGS sequence"/>
</dbReference>
<feature type="compositionally biased region" description="Low complexity" evidence="1">
    <location>
        <begin position="453"/>
        <end position="467"/>
    </location>
</feature>
<name>A0ABP5EP65_9MICO</name>
<dbReference type="SMART" id="SM00382">
    <property type="entry name" value="AAA"/>
    <property type="match status" value="1"/>
</dbReference>
<dbReference type="InterPro" id="IPR027417">
    <property type="entry name" value="P-loop_NTPase"/>
</dbReference>
<evidence type="ECO:0000256" key="1">
    <source>
        <dbReference type="SAM" id="MobiDB-lite"/>
    </source>
</evidence>
<evidence type="ECO:0000259" key="2">
    <source>
        <dbReference type="SMART" id="SM00382"/>
    </source>
</evidence>
<dbReference type="RefSeq" id="WP_344307243.1">
    <property type="nucleotide sequence ID" value="NZ_BAAANO010000008.1"/>
</dbReference>